<feature type="transmembrane region" description="Helical" evidence="6">
    <location>
        <begin position="499"/>
        <end position="521"/>
    </location>
</feature>
<organism evidence="8 9">
    <name type="scientific">Schistosoma haematobium</name>
    <name type="common">Blood fluke</name>
    <dbReference type="NCBI Taxonomy" id="6185"/>
    <lineage>
        <taxon>Eukaryota</taxon>
        <taxon>Metazoa</taxon>
        <taxon>Spiralia</taxon>
        <taxon>Lophotrochozoa</taxon>
        <taxon>Platyhelminthes</taxon>
        <taxon>Trematoda</taxon>
        <taxon>Digenea</taxon>
        <taxon>Strigeidida</taxon>
        <taxon>Schistosomatoidea</taxon>
        <taxon>Schistosomatidae</taxon>
        <taxon>Schistosoma</taxon>
    </lineage>
</organism>
<dbReference type="SUPFAM" id="SSF81321">
    <property type="entry name" value="Family A G protein-coupled receptor-like"/>
    <property type="match status" value="1"/>
</dbReference>
<dbReference type="PROSITE" id="PS50262">
    <property type="entry name" value="G_PROTEIN_RECEP_F1_2"/>
    <property type="match status" value="1"/>
</dbReference>
<dbReference type="GeneID" id="24591679"/>
<dbReference type="EMBL" id="AMPZ03000002">
    <property type="protein sequence ID" value="KAH9592563.1"/>
    <property type="molecule type" value="Genomic_DNA"/>
</dbReference>
<keyword evidence="2 6" id="KW-0812">Transmembrane</keyword>
<evidence type="ECO:0000256" key="4">
    <source>
        <dbReference type="ARBA" id="ARBA00023136"/>
    </source>
</evidence>
<feature type="compositionally biased region" description="Low complexity" evidence="5">
    <location>
        <begin position="455"/>
        <end position="465"/>
    </location>
</feature>
<proteinExistence type="predicted"/>
<dbReference type="InterPro" id="IPR055469">
    <property type="entry name" value="DUF7041"/>
</dbReference>
<evidence type="ECO:0000256" key="6">
    <source>
        <dbReference type="SAM" id="Phobius"/>
    </source>
</evidence>
<keyword evidence="4 6" id="KW-0472">Membrane</keyword>
<feature type="domain" description="G-protein coupled receptors family 1 profile" evidence="7">
    <location>
        <begin position="203"/>
        <end position="543"/>
    </location>
</feature>
<dbReference type="Pfam" id="PF23055">
    <property type="entry name" value="DUF7041"/>
    <property type="match status" value="1"/>
</dbReference>
<reference evidence="8" key="4">
    <citation type="journal article" date="2022" name="PLoS Pathog.">
        <title>Chromosome-level genome of Schistosoma haematobium underpins genome-wide explorations of molecular variation.</title>
        <authorList>
            <person name="Stroehlein A.J."/>
            <person name="Korhonen P.K."/>
            <person name="Lee V.V."/>
            <person name="Ralph S.A."/>
            <person name="Mentink-Kane M."/>
            <person name="You H."/>
            <person name="McManus D.P."/>
            <person name="Tchuente L.T."/>
            <person name="Stothard J.R."/>
            <person name="Kaur P."/>
            <person name="Dudchenko O."/>
            <person name="Aiden E.L."/>
            <person name="Yang B."/>
            <person name="Yang H."/>
            <person name="Emery A.M."/>
            <person name="Webster B.L."/>
            <person name="Brindley P.J."/>
            <person name="Rollinson D."/>
            <person name="Chang B.C.H."/>
            <person name="Gasser R.B."/>
            <person name="Young N.D."/>
        </authorList>
    </citation>
    <scope>NUCLEOTIDE SEQUENCE</scope>
</reference>
<dbReference type="InterPro" id="IPR053219">
    <property type="entry name" value="GPCR_Dmsr-1"/>
</dbReference>
<dbReference type="GO" id="GO:0005886">
    <property type="term" value="C:plasma membrane"/>
    <property type="evidence" value="ECO:0007669"/>
    <property type="project" value="TreeGrafter"/>
</dbReference>
<evidence type="ECO:0000259" key="7">
    <source>
        <dbReference type="PROSITE" id="PS50262"/>
    </source>
</evidence>
<dbReference type="PANTHER" id="PTHR46273:SF4">
    <property type="entry name" value="AT19640P"/>
    <property type="match status" value="1"/>
</dbReference>
<comment type="subcellular location">
    <subcellularLocation>
        <location evidence="1">Membrane</location>
    </subcellularLocation>
</comment>
<dbReference type="GO" id="GO:0008528">
    <property type="term" value="F:G protein-coupled peptide receptor activity"/>
    <property type="evidence" value="ECO:0007669"/>
    <property type="project" value="InterPro"/>
</dbReference>
<evidence type="ECO:0000256" key="5">
    <source>
        <dbReference type="SAM" id="MobiDB-lite"/>
    </source>
</evidence>
<reference evidence="8" key="3">
    <citation type="submission" date="2021-06" db="EMBL/GenBank/DDBJ databases">
        <title>Chromosome-level genome assembly for S. haematobium.</title>
        <authorList>
            <person name="Stroehlein A.J."/>
        </authorList>
    </citation>
    <scope>NUCLEOTIDE SEQUENCE</scope>
</reference>
<feature type="transmembrane region" description="Helical" evidence="6">
    <location>
        <begin position="188"/>
        <end position="210"/>
    </location>
</feature>
<dbReference type="InterPro" id="IPR000276">
    <property type="entry name" value="GPCR_Rhodpsn"/>
</dbReference>
<name>A0A922S3W9_SCHHA</name>
<feature type="transmembrane region" description="Helical" evidence="6">
    <location>
        <begin position="393"/>
        <end position="419"/>
    </location>
</feature>
<feature type="region of interest" description="Disordered" evidence="5">
    <location>
        <begin position="453"/>
        <end position="491"/>
    </location>
</feature>
<dbReference type="CTD" id="24591679"/>
<keyword evidence="3 6" id="KW-1133">Transmembrane helix</keyword>
<dbReference type="PRINTS" id="PR00237">
    <property type="entry name" value="GPCRRHODOPSN"/>
</dbReference>
<sequence length="543" mass="63354">MSDSIQTKNLEDLSPVEIDTFMNTKSRLPEFDRSDPELWFAQLEHYFTRQNIKSERILYRDLCSIIPHLVAKEVRDLILSSPSPQSYTILRREIMNRLSLSGSQIIQRLFQAETLGDRSPSQFLRHLQVLMGDNTMNNFSLSLLRNNDLTTKTTYMNISSSHQYDNYTYSCIDHYQWLELFHQYYQRIHVYLCLILCPIGVIANTLNVIVLCQTRLRNPTNLLLTVLAVSDGFVMFIYIIFDYFYLMTPRLIIGMSKSYAQLLLINIVLQNLFHTFSAWIIVAVAIFRLIYIKTGVRAAIYCNMLKAWIVIIIVLISSILLTIPFMIAHQVRIKTNDHLLLMNYQNIINNQSDTIRFNHSNYNNNTNNIINNQSDTMILYEVDYTTNINLRIILFWNSAILVKALPILIMTTVSTALILSIRESEKRYRILRRYHHCKNFQMTIETTRVESFIHNNNNNDNNNNNEDNDKSMTVQRSKHKSSSHPETYSGGRSANQTTYMLLTIILLYIFTYLPQSALLILNNFQGGCFSAMVYERLGDFLDF</sequence>
<dbReference type="AlphaFoldDB" id="A0A922S3W9"/>
<dbReference type="Pfam" id="PF10324">
    <property type="entry name" value="7TM_GPCR_Srw"/>
    <property type="match status" value="1"/>
</dbReference>
<feature type="transmembrane region" description="Helical" evidence="6">
    <location>
        <begin position="261"/>
        <end position="287"/>
    </location>
</feature>
<reference evidence="8" key="1">
    <citation type="journal article" date="2012" name="Nat. Genet.">
        <title>Whole-genome sequence of Schistosoma haematobium.</title>
        <authorList>
            <person name="Young N.D."/>
            <person name="Jex A.R."/>
            <person name="Li B."/>
            <person name="Liu S."/>
            <person name="Yang L."/>
            <person name="Xiong Z."/>
            <person name="Li Y."/>
            <person name="Cantacessi C."/>
            <person name="Hall R.S."/>
            <person name="Xu X."/>
            <person name="Chen F."/>
            <person name="Wu X."/>
            <person name="Zerlotini A."/>
            <person name="Oliveira G."/>
            <person name="Hofmann A."/>
            <person name="Zhang G."/>
            <person name="Fang X."/>
            <person name="Kang Y."/>
            <person name="Campbell B.E."/>
            <person name="Loukas A."/>
            <person name="Ranganathan S."/>
            <person name="Rollinson D."/>
            <person name="Rinaldi G."/>
            <person name="Brindley P.J."/>
            <person name="Yang H."/>
            <person name="Wang J."/>
            <person name="Wang J."/>
            <person name="Gasser R.B."/>
        </authorList>
    </citation>
    <scope>NUCLEOTIDE SEQUENCE</scope>
</reference>
<dbReference type="InterPro" id="IPR019427">
    <property type="entry name" value="7TM_GPCR_serpentine_rcpt_Srw"/>
</dbReference>
<dbReference type="Proteomes" id="UP000471633">
    <property type="component" value="Unassembled WGS sequence"/>
</dbReference>
<evidence type="ECO:0000313" key="9">
    <source>
        <dbReference type="Proteomes" id="UP000471633"/>
    </source>
</evidence>
<comment type="caution">
    <text evidence="8">The sequence shown here is derived from an EMBL/GenBank/DDBJ whole genome shotgun (WGS) entry which is preliminary data.</text>
</comment>
<protein>
    <submittedName>
        <fullName evidence="8">Ras- protein Rab-27A</fullName>
    </submittedName>
</protein>
<evidence type="ECO:0000256" key="1">
    <source>
        <dbReference type="ARBA" id="ARBA00004370"/>
    </source>
</evidence>
<feature type="transmembrane region" description="Helical" evidence="6">
    <location>
        <begin position="222"/>
        <end position="241"/>
    </location>
</feature>
<reference evidence="8" key="2">
    <citation type="journal article" date="2019" name="Gigascience">
        <title>High-quality Schistosoma haematobium genome achieved by single-molecule and long-range sequencing.</title>
        <authorList>
            <person name="Stroehlein A.J."/>
            <person name="Korhonen P.K."/>
            <person name="Chong T.M."/>
            <person name="Lim Y.L."/>
            <person name="Chan K.G."/>
            <person name="Webster B."/>
            <person name="Rollinson D."/>
            <person name="Brindley P.J."/>
            <person name="Gasser R.B."/>
            <person name="Young N.D."/>
        </authorList>
    </citation>
    <scope>NUCLEOTIDE SEQUENCE</scope>
</reference>
<dbReference type="KEGG" id="shx:MS3_00004445"/>
<dbReference type="Gene3D" id="1.20.1070.10">
    <property type="entry name" value="Rhodopsin 7-helix transmembrane proteins"/>
    <property type="match status" value="1"/>
</dbReference>
<keyword evidence="9" id="KW-1185">Reference proteome</keyword>
<evidence type="ECO:0000313" key="8">
    <source>
        <dbReference type="EMBL" id="KAH9592563.1"/>
    </source>
</evidence>
<dbReference type="InterPro" id="IPR017452">
    <property type="entry name" value="GPCR_Rhodpsn_7TM"/>
</dbReference>
<accession>A0A922S3W9</accession>
<dbReference type="PANTHER" id="PTHR46273">
    <property type="entry name" value="MYOSUPPRESSIN RECEPTOR 1, ISOFORM B-RELATED"/>
    <property type="match status" value="1"/>
</dbReference>
<evidence type="ECO:0000256" key="2">
    <source>
        <dbReference type="ARBA" id="ARBA00022692"/>
    </source>
</evidence>
<gene>
    <name evidence="8" type="primary">RAB27A_1</name>
    <name evidence="8" type="ORF">MS3_00004445</name>
</gene>
<evidence type="ECO:0000256" key="3">
    <source>
        <dbReference type="ARBA" id="ARBA00022989"/>
    </source>
</evidence>
<feature type="transmembrane region" description="Helical" evidence="6">
    <location>
        <begin position="307"/>
        <end position="327"/>
    </location>
</feature>
<dbReference type="RefSeq" id="XP_051072543.1">
    <property type="nucleotide sequence ID" value="XM_051212366.1"/>
</dbReference>